<gene>
    <name evidence="3" type="ORF">ODALV1_LOCUS10909</name>
</gene>
<dbReference type="Pfam" id="PF10544">
    <property type="entry name" value="T5orf172"/>
    <property type="match status" value="1"/>
</dbReference>
<keyword evidence="4" id="KW-1185">Reference proteome</keyword>
<protein>
    <recommendedName>
        <fullName evidence="2">Bacteriophage T5 Orf172 DNA-binding domain-containing protein</fullName>
    </recommendedName>
</protein>
<sequence length="265" mass="30515">MVCGICNESGHNQRTCPKKLAAEGTIKVPNKETKKVINTSNSSIRSYSTTSAEVQDIRKTISFANEIEDDFLDLKEILSKRQTSKQKERLSSDQRKPTKSVNNHDEKEAIIQRSNKEENNSSTSSTKLKSKKSGINWLNEEALQRLDSGPTKEDGPGYIYMYKISNPTTTESKECEWYKIGLSKDLPARRIHVQETANKQKYETLTTHETLFRYLTETVIHRQLKSQRTPRSYGDGRTEWFKGDKNEFKDIIVRVIREVKALYVD</sequence>
<organism evidence="3 4">
    <name type="scientific">Orchesella dallaii</name>
    <dbReference type="NCBI Taxonomy" id="48710"/>
    <lineage>
        <taxon>Eukaryota</taxon>
        <taxon>Metazoa</taxon>
        <taxon>Ecdysozoa</taxon>
        <taxon>Arthropoda</taxon>
        <taxon>Hexapoda</taxon>
        <taxon>Collembola</taxon>
        <taxon>Entomobryomorpha</taxon>
        <taxon>Entomobryoidea</taxon>
        <taxon>Orchesellidae</taxon>
        <taxon>Orchesellinae</taxon>
        <taxon>Orchesella</taxon>
    </lineage>
</organism>
<dbReference type="Proteomes" id="UP001642540">
    <property type="component" value="Unassembled WGS sequence"/>
</dbReference>
<evidence type="ECO:0000256" key="1">
    <source>
        <dbReference type="SAM" id="MobiDB-lite"/>
    </source>
</evidence>
<feature type="domain" description="Bacteriophage T5 Orf172 DNA-binding" evidence="2">
    <location>
        <begin position="172"/>
        <end position="255"/>
    </location>
</feature>
<evidence type="ECO:0000313" key="4">
    <source>
        <dbReference type="Proteomes" id="UP001642540"/>
    </source>
</evidence>
<comment type="caution">
    <text evidence="3">The sequence shown here is derived from an EMBL/GenBank/DDBJ whole genome shotgun (WGS) entry which is preliminary data.</text>
</comment>
<evidence type="ECO:0000313" key="3">
    <source>
        <dbReference type="EMBL" id="CAL8101642.1"/>
    </source>
</evidence>
<reference evidence="3 4" key="1">
    <citation type="submission" date="2024-08" db="EMBL/GenBank/DDBJ databases">
        <authorList>
            <person name="Cucini C."/>
            <person name="Frati F."/>
        </authorList>
    </citation>
    <scope>NUCLEOTIDE SEQUENCE [LARGE SCALE GENOMIC DNA]</scope>
</reference>
<feature type="compositionally biased region" description="Basic and acidic residues" evidence="1">
    <location>
        <begin position="82"/>
        <end position="119"/>
    </location>
</feature>
<dbReference type="SMART" id="SM00974">
    <property type="entry name" value="T5orf172"/>
    <property type="match status" value="1"/>
</dbReference>
<accession>A0ABP1QM77</accession>
<name>A0ABP1QM77_9HEXA</name>
<feature type="region of interest" description="Disordered" evidence="1">
    <location>
        <begin position="82"/>
        <end position="131"/>
    </location>
</feature>
<dbReference type="EMBL" id="CAXLJM020000033">
    <property type="protein sequence ID" value="CAL8101642.1"/>
    <property type="molecule type" value="Genomic_DNA"/>
</dbReference>
<dbReference type="InterPro" id="IPR018306">
    <property type="entry name" value="Phage_T5_Orf172_DNA-bd"/>
</dbReference>
<proteinExistence type="predicted"/>
<evidence type="ECO:0000259" key="2">
    <source>
        <dbReference type="SMART" id="SM00974"/>
    </source>
</evidence>